<dbReference type="GeneID" id="8862790"/>
<dbReference type="RefSeq" id="XP_002682266.1">
    <property type="nucleotide sequence ID" value="XM_002682220.1"/>
</dbReference>
<evidence type="ECO:0000313" key="3">
    <source>
        <dbReference type="Proteomes" id="UP000006671"/>
    </source>
</evidence>
<accession>D2V0H2</accession>
<feature type="region of interest" description="Disordered" evidence="1">
    <location>
        <begin position="193"/>
        <end position="347"/>
    </location>
</feature>
<keyword evidence="3" id="KW-1185">Reference proteome</keyword>
<name>D2V0H2_NAEGR</name>
<dbReference type="InParanoid" id="D2V0H2"/>
<dbReference type="VEuPathDB" id="AmoebaDB:NAEGRDRAFT_62294"/>
<gene>
    <name evidence="2" type="ORF">NAEGRDRAFT_62294</name>
</gene>
<dbReference type="Gene3D" id="1.25.10.10">
    <property type="entry name" value="Leucine-rich Repeat Variant"/>
    <property type="match status" value="2"/>
</dbReference>
<feature type="compositionally biased region" description="Basic and acidic residues" evidence="1">
    <location>
        <begin position="34"/>
        <end position="52"/>
    </location>
</feature>
<dbReference type="InterPro" id="IPR011989">
    <property type="entry name" value="ARM-like"/>
</dbReference>
<feature type="compositionally biased region" description="Polar residues" evidence="1">
    <location>
        <begin position="287"/>
        <end position="297"/>
    </location>
</feature>
<feature type="region of interest" description="Disordered" evidence="1">
    <location>
        <begin position="1"/>
        <end position="54"/>
    </location>
</feature>
<reference evidence="2 3" key="1">
    <citation type="journal article" date="2010" name="Cell">
        <title>The genome of Naegleria gruberi illuminates early eukaryotic versatility.</title>
        <authorList>
            <person name="Fritz-Laylin L.K."/>
            <person name="Prochnik S.E."/>
            <person name="Ginger M.L."/>
            <person name="Dacks J.B."/>
            <person name="Carpenter M.L."/>
            <person name="Field M.C."/>
            <person name="Kuo A."/>
            <person name="Paredez A."/>
            <person name="Chapman J."/>
            <person name="Pham J."/>
            <person name="Shu S."/>
            <person name="Neupane R."/>
            <person name="Cipriano M."/>
            <person name="Mancuso J."/>
            <person name="Tu H."/>
            <person name="Salamov A."/>
            <person name="Lindquist E."/>
            <person name="Shapiro H."/>
            <person name="Lucas S."/>
            <person name="Grigoriev I.V."/>
            <person name="Cande W.Z."/>
            <person name="Fulton C."/>
            <person name="Rokhsar D.S."/>
            <person name="Dawson S.C."/>
        </authorList>
    </citation>
    <scope>NUCLEOTIDE SEQUENCE [LARGE SCALE GENOMIC DNA]</scope>
    <source>
        <strain evidence="2 3">NEG-M</strain>
    </source>
</reference>
<dbReference type="AlphaFoldDB" id="D2V0H2"/>
<feature type="compositionally biased region" description="Basic and acidic residues" evidence="1">
    <location>
        <begin position="330"/>
        <end position="340"/>
    </location>
</feature>
<feature type="compositionally biased region" description="Polar residues" evidence="1">
    <location>
        <begin position="312"/>
        <end position="327"/>
    </location>
</feature>
<dbReference type="OMA" id="MDECKLD"/>
<protein>
    <submittedName>
        <fullName evidence="2">Predicted protein</fullName>
    </submittedName>
</protein>
<evidence type="ECO:0000313" key="2">
    <source>
        <dbReference type="EMBL" id="EFC49522.1"/>
    </source>
</evidence>
<dbReference type="SUPFAM" id="SSF48371">
    <property type="entry name" value="ARM repeat"/>
    <property type="match status" value="1"/>
</dbReference>
<feature type="compositionally biased region" description="Low complexity" evidence="1">
    <location>
        <begin position="12"/>
        <end position="21"/>
    </location>
</feature>
<dbReference type="OrthoDB" id="10345018at2759"/>
<dbReference type="KEGG" id="ngr:NAEGRDRAFT_62294"/>
<proteinExistence type="predicted"/>
<organism evidence="3">
    <name type="scientific">Naegleria gruberi</name>
    <name type="common">Amoeba</name>
    <dbReference type="NCBI Taxonomy" id="5762"/>
    <lineage>
        <taxon>Eukaryota</taxon>
        <taxon>Discoba</taxon>
        <taxon>Heterolobosea</taxon>
        <taxon>Tetramitia</taxon>
        <taxon>Eutetramitia</taxon>
        <taxon>Vahlkampfiidae</taxon>
        <taxon>Naegleria</taxon>
    </lineage>
</organism>
<feature type="compositionally biased region" description="Basic and acidic residues" evidence="1">
    <location>
        <begin position="229"/>
        <end position="240"/>
    </location>
</feature>
<evidence type="ECO:0000256" key="1">
    <source>
        <dbReference type="SAM" id="MobiDB-lite"/>
    </source>
</evidence>
<dbReference type="InterPro" id="IPR016024">
    <property type="entry name" value="ARM-type_fold"/>
</dbReference>
<dbReference type="EMBL" id="GG738847">
    <property type="protein sequence ID" value="EFC49522.1"/>
    <property type="molecule type" value="Genomic_DNA"/>
</dbReference>
<dbReference type="Proteomes" id="UP000006671">
    <property type="component" value="Unassembled WGS sequence"/>
</dbReference>
<sequence>MSGLKFPRQSEESFATSSSRKSSSDESSSEVESEMEKQPEKLIEKPVEKPIEKPPTPIVQENYVSLFQNTEALNRVFAKSKEVSQIPDFWFYTPTFIPMTQWEQPNTSKFNCPNYGTLDTLSFNTLTSSYNSIRQNCPLVVLEKKKFCNPVPFIDSFNKYYGEKYKTMLAENMRQEVRQREFEVDKVLNYLKHKREKEGSRTSNNEGKHKSKTSKAFSLVTHGKPSSDTSKKAKIKVDPKKKLKPKAKPEVEKKQPTLFETVKPSSKSEKKPFDVEQIPTSDKLKSSSDLNNAPAITSRSSSKRSISRADSPITTTNSRPVSRTGQLNDAPKRETPDPRVNKSRSLTSSPVFQFEPSYVMDVKKPVDVKISESRTAIISLLADSSNTDFVKTMNHLGPLLEETVQKKEEELENISALYALMKSMEKKNVEQYRSICQAILSNNIFLDYLKATITNISLNFPEVFQFIMKIVRKLCEYSFQILGQSSVTGIHHLLKFIKISVINNRLQELGFSDCIIEKMDALNDHLKQLQDDSSPVQPNENSSSPDHVPEKAIYNIMRDMFHSVTCISFCSTEVRTKLLMNTPFFGITSSIFKMKRAPILKTNVLLCLEKIILSGTRCNDNEEYHDDSTTSILLDMGLMSLIIADYNSLTIKVRKSSNQKKKKQAISLKQALYQLIRALSFHEKAREEMYKTGFFHNLLSVMKELGANGEEFVEEDVNTLKGLILEAISNFVPSSSIHRDSLILKYIFDTVVEMFISVPVTATTNLLLETRTLHILSQLSDYTRTHQIIYEARVVEHAFNLLQRDLNQQQVPPDQGAFVFSMTSSTFLSMLLMSNLSKYKEGQRHIYDNGLNPIIRLLKLSSSISEYKSKLEAAKTEMNIIFTPFAMSFDEYELLPKVISRTLANISTLPESHFTFFKEIFLDSLASMILCMNGERTVIWNCLCTLSNLCEADTMLQRKLISKSAIRDCLLKYLLENDHKLQSRSIRCISKLARNESILTQIHDTFKISNIVRAMETNSMDECKLDGLRILFHFSQFEQFHPSFLKSGAIEFMVKITHSSVESIVVESLKNLLNLIFANDKSIKDTLIQAGTVDRLWELKKCEKSSEKVRRLCLSALKAM</sequence>